<dbReference type="Proteomes" id="UP000057158">
    <property type="component" value="Chromosome"/>
</dbReference>
<proteinExistence type="predicted"/>
<keyword evidence="1" id="KW-0813">Transport</keyword>
<evidence type="ECO:0000313" key="8">
    <source>
        <dbReference type="Proteomes" id="UP000057158"/>
    </source>
</evidence>
<name>A0A0M4DJ92_9BACT</name>
<dbReference type="OrthoDB" id="5337932at2"/>
<sequence length="288" mass="32522">MPRIVLFLLILLFPGLVMGAQTLPSVKVKTAPVLDGSIQDQVWTSVTPLVITDAVAGVKILLRSVYTDDSVYFLAMFSDQAENSYHIPWIWDEAGKTYGEGPHREDTFVFKWNLEDKDVNLSNFSDDSYRADEWYWKANRSNLAGYADDKLQILSDKSTPKATETISPKGKKRYLQRLSDSGEPPYREVPKPTEFLGNLVNRYEAQVPTGSHADVRAKGVWEAGFWFIEVARKLATDDKLDIQFAPESGKKYLFGVSVFSLYGNSPDESQPNLYGMGRISEPLTLEFR</sequence>
<dbReference type="Pfam" id="PF09459">
    <property type="entry name" value="EB_dh"/>
    <property type="match status" value="1"/>
</dbReference>
<evidence type="ECO:0000313" key="7">
    <source>
        <dbReference type="EMBL" id="ALC17132.1"/>
    </source>
</evidence>
<dbReference type="InterPro" id="IPR019020">
    <property type="entry name" value="Cyt-c552/DMSO_Rdtase_haem-bd"/>
</dbReference>
<protein>
    <submittedName>
        <fullName evidence="7">Ethylbenzene dehydrogenase</fullName>
    </submittedName>
</protein>
<dbReference type="GO" id="GO:0046872">
    <property type="term" value="F:metal ion binding"/>
    <property type="evidence" value="ECO:0007669"/>
    <property type="project" value="UniProtKB-KW"/>
</dbReference>
<dbReference type="RefSeq" id="WP_053551162.1">
    <property type="nucleotide sequence ID" value="NZ_CP010802.1"/>
</dbReference>
<keyword evidence="3" id="KW-0479">Metal-binding</keyword>
<feature type="domain" description="Cytochrome c-552/DMSO reductase-like haem-binding" evidence="6">
    <location>
        <begin position="53"/>
        <end position="259"/>
    </location>
</feature>
<dbReference type="Gene3D" id="2.60.40.1190">
    <property type="match status" value="1"/>
</dbReference>
<evidence type="ECO:0000256" key="1">
    <source>
        <dbReference type="ARBA" id="ARBA00022448"/>
    </source>
</evidence>
<organism evidence="7 8">
    <name type="scientific">Desulfuromonas soudanensis</name>
    <dbReference type="NCBI Taxonomy" id="1603606"/>
    <lineage>
        <taxon>Bacteria</taxon>
        <taxon>Pseudomonadati</taxon>
        <taxon>Thermodesulfobacteriota</taxon>
        <taxon>Desulfuromonadia</taxon>
        <taxon>Desulfuromonadales</taxon>
        <taxon>Desulfuromonadaceae</taxon>
        <taxon>Desulfuromonas</taxon>
    </lineage>
</organism>
<keyword evidence="5" id="KW-0408">Iron</keyword>
<gene>
    <name evidence="7" type="ORF">DSOUD_2371</name>
</gene>
<evidence type="ECO:0000256" key="5">
    <source>
        <dbReference type="ARBA" id="ARBA00023004"/>
    </source>
</evidence>
<dbReference type="PATRIC" id="fig|1603606.3.peg.2571"/>
<accession>A0A0M4DJ92</accession>
<dbReference type="AlphaFoldDB" id="A0A0M4DJ92"/>
<dbReference type="KEGG" id="des:DSOUD_2371"/>
<keyword evidence="4" id="KW-0249">Electron transport</keyword>
<reference evidence="7 8" key="1">
    <citation type="submission" date="2015-07" db="EMBL/GenBank/DDBJ databases">
        <title>Isolation and Genomic Characterization of a Novel Halophilic Metal-Reducing Deltaproteobacterium from the Deep Subsurface.</title>
        <authorList>
            <person name="Badalamenti J.P."/>
            <person name="Summers Z.M."/>
            <person name="Gralnick J.A."/>
            <person name="Bond D.R."/>
        </authorList>
    </citation>
    <scope>NUCLEOTIDE SEQUENCE [LARGE SCALE GENOMIC DNA]</scope>
    <source>
        <strain evidence="7 8">WTL</strain>
    </source>
</reference>
<dbReference type="GO" id="GO:0020037">
    <property type="term" value="F:heme binding"/>
    <property type="evidence" value="ECO:0007669"/>
    <property type="project" value="InterPro"/>
</dbReference>
<evidence type="ECO:0000256" key="3">
    <source>
        <dbReference type="ARBA" id="ARBA00022723"/>
    </source>
</evidence>
<dbReference type="EMBL" id="CP010802">
    <property type="protein sequence ID" value="ALC17132.1"/>
    <property type="molecule type" value="Genomic_DNA"/>
</dbReference>
<keyword evidence="8" id="KW-1185">Reference proteome</keyword>
<evidence type="ECO:0000256" key="4">
    <source>
        <dbReference type="ARBA" id="ARBA00022982"/>
    </source>
</evidence>
<evidence type="ECO:0000256" key="2">
    <source>
        <dbReference type="ARBA" id="ARBA00022617"/>
    </source>
</evidence>
<keyword evidence="2" id="KW-0349">Heme</keyword>
<dbReference type="STRING" id="1603606.DSOUD_2371"/>
<evidence type="ECO:0000259" key="6">
    <source>
        <dbReference type="Pfam" id="PF09459"/>
    </source>
</evidence>